<keyword evidence="1" id="KW-0812">Transmembrane</keyword>
<gene>
    <name evidence="2" type="ORF">H9N25_23275</name>
</gene>
<feature type="transmembrane region" description="Helical" evidence="1">
    <location>
        <begin position="31"/>
        <end position="54"/>
    </location>
</feature>
<keyword evidence="1" id="KW-1133">Transmembrane helix</keyword>
<keyword evidence="3" id="KW-1185">Reference proteome</keyword>
<evidence type="ECO:0000313" key="3">
    <source>
        <dbReference type="Proteomes" id="UP000516439"/>
    </source>
</evidence>
<keyword evidence="1" id="KW-0472">Membrane</keyword>
<reference evidence="2 3" key="1">
    <citation type="submission" date="2020-09" db="EMBL/GenBank/DDBJ databases">
        <title>Pedobacter sp. SW-16 isolated from soil near Yeocheon.</title>
        <authorList>
            <person name="Im H.S."/>
            <person name="Joung Y."/>
            <person name="Lee S.-S."/>
        </authorList>
    </citation>
    <scope>NUCLEOTIDE SEQUENCE [LARGE SCALE GENOMIC DNA]</scope>
    <source>
        <strain evidence="2 3">SW-16</strain>
    </source>
</reference>
<proteinExistence type="predicted"/>
<sequence length="76" mass="8561">MYVADSIGYVGSFSVLMMHEFGETNISWMHFFKQCLFAVPLIGGACSVLSLIYFRRKTLVTNKKMQTTGKMVLTGK</sequence>
<dbReference type="EMBL" id="CP061171">
    <property type="protein sequence ID" value="QNR84773.1"/>
    <property type="molecule type" value="Genomic_DNA"/>
</dbReference>
<dbReference type="Proteomes" id="UP000516439">
    <property type="component" value="Chromosome"/>
</dbReference>
<organism evidence="2 3">
    <name type="scientific">Pedobacter riviphilus</name>
    <dbReference type="NCBI Taxonomy" id="2766984"/>
    <lineage>
        <taxon>Bacteria</taxon>
        <taxon>Pseudomonadati</taxon>
        <taxon>Bacteroidota</taxon>
        <taxon>Sphingobacteriia</taxon>
        <taxon>Sphingobacteriales</taxon>
        <taxon>Sphingobacteriaceae</taxon>
        <taxon>Pedobacter</taxon>
    </lineage>
</organism>
<protein>
    <submittedName>
        <fullName evidence="2">Uncharacterized protein</fullName>
    </submittedName>
</protein>
<accession>A0ABX6TH27</accession>
<evidence type="ECO:0000256" key="1">
    <source>
        <dbReference type="SAM" id="Phobius"/>
    </source>
</evidence>
<dbReference type="Pfam" id="PF18943">
    <property type="entry name" value="DUF5690"/>
    <property type="match status" value="1"/>
</dbReference>
<dbReference type="InterPro" id="IPR043745">
    <property type="entry name" value="DUF5690"/>
</dbReference>
<evidence type="ECO:0000313" key="2">
    <source>
        <dbReference type="EMBL" id="QNR84773.1"/>
    </source>
</evidence>
<name>A0ABX6TH27_9SPHI</name>